<proteinExistence type="predicted"/>
<reference evidence="2" key="1">
    <citation type="submission" date="2016-10" db="EMBL/GenBank/DDBJ databases">
        <authorList>
            <person name="Varghese N."/>
            <person name="Submissions S."/>
        </authorList>
    </citation>
    <scope>NUCLEOTIDE SEQUENCE [LARGE SCALE GENOMIC DNA]</scope>
    <source>
        <strain evidence="2">CGMCC 1.10121</strain>
    </source>
</reference>
<name>A0A1H8MPK5_9EURY</name>
<organism evidence="1 2">
    <name type="scientific">Halogranum amylolyticum</name>
    <dbReference type="NCBI Taxonomy" id="660520"/>
    <lineage>
        <taxon>Archaea</taxon>
        <taxon>Methanobacteriati</taxon>
        <taxon>Methanobacteriota</taxon>
        <taxon>Stenosarchaea group</taxon>
        <taxon>Halobacteria</taxon>
        <taxon>Halobacteriales</taxon>
        <taxon>Haloferacaceae</taxon>
    </lineage>
</organism>
<keyword evidence="2" id="KW-1185">Reference proteome</keyword>
<evidence type="ECO:0000313" key="1">
    <source>
        <dbReference type="EMBL" id="SEO19267.1"/>
    </source>
</evidence>
<accession>A0A1H8MPK5</accession>
<dbReference type="AlphaFoldDB" id="A0A1H8MPK5"/>
<dbReference type="EMBL" id="FODV01000001">
    <property type="protein sequence ID" value="SEO19267.1"/>
    <property type="molecule type" value="Genomic_DNA"/>
</dbReference>
<evidence type="ECO:0000313" key="2">
    <source>
        <dbReference type="Proteomes" id="UP000199126"/>
    </source>
</evidence>
<dbReference type="RefSeq" id="WP_211609030.1">
    <property type="nucleotide sequence ID" value="NZ_FODV01000001.1"/>
</dbReference>
<protein>
    <recommendedName>
        <fullName evidence="3">Winged helix-turn-helix domain</fullName>
    </recommendedName>
</protein>
<dbReference type="Proteomes" id="UP000199126">
    <property type="component" value="Unassembled WGS sequence"/>
</dbReference>
<gene>
    <name evidence="1" type="ORF">SAMN04487948_1018</name>
</gene>
<dbReference type="OrthoDB" id="256940at2157"/>
<sequence length="80" mass="8727">MYNPTNRSLGPLSGDAYEILLTAIEPSEGIAPEKALGNLREEGFSDGDAEFAIERLLLRGYLYEVDGELFITERAGSSSE</sequence>
<evidence type="ECO:0008006" key="3">
    <source>
        <dbReference type="Google" id="ProtNLM"/>
    </source>
</evidence>